<dbReference type="PANTHER" id="PTHR46383">
    <property type="entry name" value="ASPARTATE AMINOTRANSFERASE"/>
    <property type="match status" value="1"/>
</dbReference>
<dbReference type="InterPro" id="IPR050596">
    <property type="entry name" value="AspAT/PAT-like"/>
</dbReference>
<dbReference type="AlphaFoldDB" id="A0A2V5KCZ2"/>
<dbReference type="EMBL" id="QJVJ01000001">
    <property type="protein sequence ID" value="PYI57515.1"/>
    <property type="molecule type" value="Genomic_DNA"/>
</dbReference>
<dbReference type="InterPro" id="IPR015421">
    <property type="entry name" value="PyrdxlP-dep_Trfase_major"/>
</dbReference>
<feature type="domain" description="Aminotransferase class I/classII large" evidence="7">
    <location>
        <begin position="46"/>
        <end position="395"/>
    </location>
</feature>
<dbReference type="SUPFAM" id="SSF53383">
    <property type="entry name" value="PLP-dependent transferases"/>
    <property type="match status" value="1"/>
</dbReference>
<evidence type="ECO:0000256" key="2">
    <source>
        <dbReference type="ARBA" id="ARBA00007441"/>
    </source>
</evidence>
<comment type="caution">
    <text evidence="8">The sequence shown here is derived from an EMBL/GenBank/DDBJ whole genome shotgun (WGS) entry which is preliminary data.</text>
</comment>
<dbReference type="Pfam" id="PF00155">
    <property type="entry name" value="Aminotran_1_2"/>
    <property type="match status" value="1"/>
</dbReference>
<comment type="cofactor">
    <cofactor evidence="1 6">
        <name>pyridoxal 5'-phosphate</name>
        <dbReference type="ChEBI" id="CHEBI:597326"/>
    </cofactor>
</comment>
<proteinExistence type="inferred from homology"/>
<evidence type="ECO:0000256" key="5">
    <source>
        <dbReference type="ARBA" id="ARBA00022898"/>
    </source>
</evidence>
<accession>A0A2V5KCZ2</accession>
<reference evidence="8 9" key="1">
    <citation type="submission" date="2018-05" db="EMBL/GenBank/DDBJ databases">
        <title>Paenibacillus flagellatus sp. nov., isolated from selenium mineral soil.</title>
        <authorList>
            <person name="Dai X."/>
        </authorList>
    </citation>
    <scope>NUCLEOTIDE SEQUENCE [LARGE SCALE GENOMIC DNA]</scope>
    <source>
        <strain evidence="8 9">DXL2</strain>
    </source>
</reference>
<keyword evidence="5" id="KW-0663">Pyridoxal phosphate</keyword>
<gene>
    <name evidence="8" type="ORF">DLM86_03540</name>
</gene>
<evidence type="ECO:0000256" key="4">
    <source>
        <dbReference type="ARBA" id="ARBA00022679"/>
    </source>
</evidence>
<dbReference type="FunFam" id="3.40.640.10:FF:000033">
    <property type="entry name" value="Aspartate aminotransferase"/>
    <property type="match status" value="1"/>
</dbReference>
<evidence type="ECO:0000256" key="3">
    <source>
        <dbReference type="ARBA" id="ARBA00022576"/>
    </source>
</evidence>
<dbReference type="PROSITE" id="PS00105">
    <property type="entry name" value="AA_TRANSFER_CLASS_1"/>
    <property type="match status" value="1"/>
</dbReference>
<keyword evidence="3 6" id="KW-0032">Aminotransferase</keyword>
<sequence length="406" mass="44801">MIKQEPLQTEQARDSQSMNRFLNPQVRSIPPSGIRKYFDLASGNKEIISLGVGEPDFVTPWHIRDAAVSSLERGRTTYTPNAGLPELREAIAEYLHNQFAVTYEPKNEIIVTIGGSEAIDLALRSFISPGDEVLVPEPCYIPYAPITTLSGGTPVGIETFAEDNFKLKPEALRAKLTPKSKVLILCYPSNPTGGVMTYEDLLPIVQIAQEHDLLVITDEIYAELTYGIKHVSIASLPGMKDRTILVSGFSKAFAMTGWRMGYACGHPELIAAMLKIHQYTVMCAPVMGQVAAHEALTRGLEEKDRMVESYNQRRRLVVKGFRDIGLECHEPQGAFYAFPSIKSTGLTSDQFCERLLREGKVATVAGHVFGLGGEGYIRCSYATSVAQLQEALERIDGFIRKVKAEA</sequence>
<dbReference type="RefSeq" id="WP_110838557.1">
    <property type="nucleotide sequence ID" value="NZ_QJVJ01000001.1"/>
</dbReference>
<dbReference type="Gene3D" id="3.90.1150.10">
    <property type="entry name" value="Aspartate Aminotransferase, domain 1"/>
    <property type="match status" value="1"/>
</dbReference>
<dbReference type="GO" id="GO:0030170">
    <property type="term" value="F:pyridoxal phosphate binding"/>
    <property type="evidence" value="ECO:0007669"/>
    <property type="project" value="InterPro"/>
</dbReference>
<dbReference type="InterPro" id="IPR004839">
    <property type="entry name" value="Aminotransferase_I/II_large"/>
</dbReference>
<keyword evidence="4 6" id="KW-0808">Transferase</keyword>
<dbReference type="InterPro" id="IPR015422">
    <property type="entry name" value="PyrdxlP-dep_Trfase_small"/>
</dbReference>
<dbReference type="CDD" id="cd00609">
    <property type="entry name" value="AAT_like"/>
    <property type="match status" value="1"/>
</dbReference>
<dbReference type="Gene3D" id="3.40.640.10">
    <property type="entry name" value="Type I PLP-dependent aspartate aminotransferase-like (Major domain)"/>
    <property type="match status" value="1"/>
</dbReference>
<comment type="similarity">
    <text evidence="2 6">Belongs to the class-I pyridoxal-phosphate-dependent aminotransferase family.</text>
</comment>
<evidence type="ECO:0000259" key="7">
    <source>
        <dbReference type="Pfam" id="PF00155"/>
    </source>
</evidence>
<dbReference type="InterPro" id="IPR004838">
    <property type="entry name" value="NHTrfase_class1_PyrdxlP-BS"/>
</dbReference>
<evidence type="ECO:0000313" key="8">
    <source>
        <dbReference type="EMBL" id="PYI57515.1"/>
    </source>
</evidence>
<organism evidence="8 9">
    <name type="scientific">Paenibacillus flagellatus</name>
    <dbReference type="NCBI Taxonomy" id="2211139"/>
    <lineage>
        <taxon>Bacteria</taxon>
        <taxon>Bacillati</taxon>
        <taxon>Bacillota</taxon>
        <taxon>Bacilli</taxon>
        <taxon>Bacillales</taxon>
        <taxon>Paenibacillaceae</taxon>
        <taxon>Paenibacillus</taxon>
    </lineage>
</organism>
<dbReference type="EC" id="2.6.1.-" evidence="6"/>
<dbReference type="InterPro" id="IPR015424">
    <property type="entry name" value="PyrdxlP-dep_Trfase"/>
</dbReference>
<name>A0A2V5KCZ2_9BACL</name>
<dbReference type="GO" id="GO:0006520">
    <property type="term" value="P:amino acid metabolic process"/>
    <property type="evidence" value="ECO:0007669"/>
    <property type="project" value="InterPro"/>
</dbReference>
<dbReference type="PANTHER" id="PTHR46383:SF3">
    <property type="entry name" value="ASPARTATE AMINOTRANSFERASE-RELATED"/>
    <property type="match status" value="1"/>
</dbReference>
<dbReference type="Proteomes" id="UP000247476">
    <property type="component" value="Unassembled WGS sequence"/>
</dbReference>
<evidence type="ECO:0000313" key="9">
    <source>
        <dbReference type="Proteomes" id="UP000247476"/>
    </source>
</evidence>
<dbReference type="OrthoDB" id="9813612at2"/>
<dbReference type="GO" id="GO:0008483">
    <property type="term" value="F:transaminase activity"/>
    <property type="evidence" value="ECO:0007669"/>
    <property type="project" value="UniProtKB-KW"/>
</dbReference>
<keyword evidence="9" id="KW-1185">Reference proteome</keyword>
<evidence type="ECO:0000256" key="1">
    <source>
        <dbReference type="ARBA" id="ARBA00001933"/>
    </source>
</evidence>
<evidence type="ECO:0000256" key="6">
    <source>
        <dbReference type="RuleBase" id="RU000481"/>
    </source>
</evidence>
<protein>
    <recommendedName>
        <fullName evidence="6">Aminotransferase</fullName>
        <ecNumber evidence="6">2.6.1.-</ecNumber>
    </recommendedName>
</protein>